<proteinExistence type="inferred from homology"/>
<dbReference type="GO" id="GO:0000050">
    <property type="term" value="P:urea cycle"/>
    <property type="evidence" value="ECO:0007669"/>
    <property type="project" value="TreeGrafter"/>
</dbReference>
<keyword evidence="8" id="KW-0547">Nucleotide-binding</keyword>
<dbReference type="InterPro" id="IPR048267">
    <property type="entry name" value="Arginosuc_syn_N"/>
</dbReference>
<evidence type="ECO:0000313" key="12">
    <source>
        <dbReference type="EMBL" id="GAF70309.1"/>
    </source>
</evidence>
<comment type="caution">
    <text evidence="12">The sequence shown here is derived from an EMBL/GenBank/DDBJ whole genome shotgun (WGS) entry which is preliminary data.</text>
</comment>
<evidence type="ECO:0000256" key="1">
    <source>
        <dbReference type="ARBA" id="ARBA00004967"/>
    </source>
</evidence>
<dbReference type="InterPro" id="IPR024074">
    <property type="entry name" value="AS_cat/multimer_dom_body"/>
</dbReference>
<dbReference type="Gene3D" id="3.90.1260.10">
    <property type="entry name" value="Argininosuccinate synthetase, chain A, domain 2"/>
    <property type="match status" value="1"/>
</dbReference>
<organism evidence="12">
    <name type="scientific">marine sediment metagenome</name>
    <dbReference type="NCBI Taxonomy" id="412755"/>
    <lineage>
        <taxon>unclassified sequences</taxon>
        <taxon>metagenomes</taxon>
        <taxon>ecological metagenomes</taxon>
    </lineage>
</organism>
<dbReference type="NCBIfam" id="NF001770">
    <property type="entry name" value="PRK00509.1"/>
    <property type="match status" value="1"/>
</dbReference>
<dbReference type="HAMAP" id="MF_00005">
    <property type="entry name" value="Arg_succ_synth_type1"/>
    <property type="match status" value="1"/>
</dbReference>
<dbReference type="NCBIfam" id="TIGR00032">
    <property type="entry name" value="argG"/>
    <property type="match status" value="1"/>
</dbReference>
<evidence type="ECO:0000256" key="6">
    <source>
        <dbReference type="ARBA" id="ARBA00022598"/>
    </source>
</evidence>
<feature type="domain" description="Arginosuccinate synthase-like N-terminal" evidence="10">
    <location>
        <begin position="4"/>
        <end position="164"/>
    </location>
</feature>
<dbReference type="EC" id="6.3.4.5" evidence="3"/>
<protein>
    <recommendedName>
        <fullName evidence="3">argininosuccinate synthase</fullName>
        <ecNumber evidence="3">6.3.4.5</ecNumber>
    </recommendedName>
</protein>
<dbReference type="AlphaFoldDB" id="X0RNA9"/>
<evidence type="ECO:0000256" key="8">
    <source>
        <dbReference type="ARBA" id="ARBA00022741"/>
    </source>
</evidence>
<dbReference type="PROSITE" id="PS00564">
    <property type="entry name" value="ARGININOSUCCIN_SYN_1"/>
    <property type="match status" value="1"/>
</dbReference>
<dbReference type="InterPro" id="IPR001518">
    <property type="entry name" value="Arginosuc_synth"/>
</dbReference>
<dbReference type="GO" id="GO:0004055">
    <property type="term" value="F:argininosuccinate synthase activity"/>
    <property type="evidence" value="ECO:0007669"/>
    <property type="project" value="UniProtKB-EC"/>
</dbReference>
<keyword evidence="4" id="KW-0963">Cytoplasm</keyword>
<dbReference type="InterPro" id="IPR018223">
    <property type="entry name" value="Arginosuc_synth_CS"/>
</dbReference>
<reference evidence="12" key="1">
    <citation type="journal article" date="2014" name="Front. Microbiol.">
        <title>High frequency of phylogenetically diverse reductive dehalogenase-homologous genes in deep subseafloor sedimentary metagenomes.</title>
        <authorList>
            <person name="Kawai M."/>
            <person name="Futagami T."/>
            <person name="Toyoda A."/>
            <person name="Takaki Y."/>
            <person name="Nishi S."/>
            <person name="Hori S."/>
            <person name="Arai W."/>
            <person name="Tsubouchi T."/>
            <person name="Morono Y."/>
            <person name="Uchiyama I."/>
            <person name="Ito T."/>
            <person name="Fujiyama A."/>
            <person name="Inagaki F."/>
            <person name="Takami H."/>
        </authorList>
    </citation>
    <scope>NUCLEOTIDE SEQUENCE</scope>
    <source>
        <strain evidence="12">Expedition CK06-06</strain>
    </source>
</reference>
<evidence type="ECO:0000256" key="3">
    <source>
        <dbReference type="ARBA" id="ARBA00012286"/>
    </source>
</evidence>
<dbReference type="EMBL" id="BARS01000019">
    <property type="protein sequence ID" value="GAF70309.1"/>
    <property type="molecule type" value="Genomic_DNA"/>
</dbReference>
<gene>
    <name evidence="12" type="ORF">S01H1_00073</name>
</gene>
<dbReference type="SUPFAM" id="SSF52402">
    <property type="entry name" value="Adenine nucleotide alpha hydrolases-like"/>
    <property type="match status" value="1"/>
</dbReference>
<dbReference type="Pfam" id="PF20979">
    <property type="entry name" value="Arginosuc_syn_C"/>
    <property type="match status" value="1"/>
</dbReference>
<evidence type="ECO:0000256" key="2">
    <source>
        <dbReference type="ARBA" id="ARBA00011881"/>
    </source>
</evidence>
<accession>X0RNA9</accession>
<dbReference type="UniPathway" id="UPA00068">
    <property type="reaction ID" value="UER00113"/>
</dbReference>
<comment type="pathway">
    <text evidence="1">Amino-acid biosynthesis; L-arginine biosynthesis; L-arginine from L-ornithine and carbamoyl phosphate: step 2/3.</text>
</comment>
<keyword evidence="5" id="KW-0055">Arginine biosynthesis</keyword>
<dbReference type="InterPro" id="IPR023434">
    <property type="entry name" value="Arginosuc_synth_type_1_subfam"/>
</dbReference>
<evidence type="ECO:0000259" key="11">
    <source>
        <dbReference type="Pfam" id="PF20979"/>
    </source>
</evidence>
<keyword evidence="6" id="KW-0436">Ligase</keyword>
<dbReference type="Gene3D" id="1.20.5.470">
    <property type="entry name" value="Single helix bin"/>
    <property type="match status" value="1"/>
</dbReference>
<dbReference type="InterPro" id="IPR048268">
    <property type="entry name" value="Arginosuc_syn_C"/>
</dbReference>
<keyword evidence="9" id="KW-0067">ATP-binding</keyword>
<feature type="domain" description="Arginosuccinate synthase C-terminal" evidence="11">
    <location>
        <begin position="173"/>
        <end position="389"/>
    </location>
</feature>
<dbReference type="GO" id="GO:0006526">
    <property type="term" value="P:L-arginine biosynthetic process"/>
    <property type="evidence" value="ECO:0007669"/>
    <property type="project" value="UniProtKB-UniPathway"/>
</dbReference>
<evidence type="ECO:0000259" key="10">
    <source>
        <dbReference type="Pfam" id="PF00764"/>
    </source>
</evidence>
<name>X0RNA9_9ZZZZ</name>
<dbReference type="GO" id="GO:0005737">
    <property type="term" value="C:cytoplasm"/>
    <property type="evidence" value="ECO:0007669"/>
    <property type="project" value="TreeGrafter"/>
</dbReference>
<sequence length="400" mass="44143">MSDKVVLAYSGGLDTSVAVKWLDERYNLKVITFTVDIGNVPDYEAIRQKALKVGAIKALVVDAKETFIKSFVLPALQADAVYEGQYPLATALGRPLIARLLVETAKKEGTTVVAHGCTGKGNDQVRIDVGVAALAPELKVIAPARAWDMTREQTIEYAQAHNIPVPITRASPYSIDENLWGRSIECGVLEDTWNEPPEDVFLWTKSPEKTPARPVYLEIGFDKGIPVSLDGKKLEPVALVQGVHDLAGQHGIGRIDHIENRLVGIKSREVYEAPAAVVLLKAHQALEDLVLAKEQLRFKAKVAAEYADLIYNGLWFTGMRRDLAAYVESTQRYVTGTIKVKLFKGNCRIVGRKSPYSLYDYSLATYDKGDAFDQSASPGFIHIWGLPARTQTRVQPEPPE</sequence>
<dbReference type="FunFam" id="3.40.50.620:FF:000038">
    <property type="entry name" value="Argininosuccinate synthase"/>
    <property type="match status" value="1"/>
</dbReference>
<dbReference type="GO" id="GO:0000053">
    <property type="term" value="P:argininosuccinate metabolic process"/>
    <property type="evidence" value="ECO:0007669"/>
    <property type="project" value="TreeGrafter"/>
</dbReference>
<dbReference type="InterPro" id="IPR014729">
    <property type="entry name" value="Rossmann-like_a/b/a_fold"/>
</dbReference>
<dbReference type="CDD" id="cd01999">
    <property type="entry name" value="ASS"/>
    <property type="match status" value="1"/>
</dbReference>
<dbReference type="Gene3D" id="3.40.50.620">
    <property type="entry name" value="HUPs"/>
    <property type="match status" value="1"/>
</dbReference>
<dbReference type="PANTHER" id="PTHR11587">
    <property type="entry name" value="ARGININOSUCCINATE SYNTHASE"/>
    <property type="match status" value="1"/>
</dbReference>
<evidence type="ECO:0000256" key="7">
    <source>
        <dbReference type="ARBA" id="ARBA00022605"/>
    </source>
</evidence>
<evidence type="ECO:0000256" key="4">
    <source>
        <dbReference type="ARBA" id="ARBA00022490"/>
    </source>
</evidence>
<evidence type="ECO:0000256" key="5">
    <source>
        <dbReference type="ARBA" id="ARBA00022571"/>
    </source>
</evidence>
<keyword evidence="7" id="KW-0028">Amino-acid biosynthesis</keyword>
<dbReference type="SUPFAM" id="SSF69864">
    <property type="entry name" value="Argininosuccinate synthetase, C-terminal domain"/>
    <property type="match status" value="1"/>
</dbReference>
<dbReference type="PANTHER" id="PTHR11587:SF2">
    <property type="entry name" value="ARGININOSUCCINATE SYNTHASE"/>
    <property type="match status" value="1"/>
</dbReference>
<dbReference type="FunFam" id="3.90.1260.10:FF:000007">
    <property type="entry name" value="Argininosuccinate synthase"/>
    <property type="match status" value="1"/>
</dbReference>
<comment type="subunit">
    <text evidence="2">Homotetramer.</text>
</comment>
<dbReference type="GO" id="GO:0005524">
    <property type="term" value="F:ATP binding"/>
    <property type="evidence" value="ECO:0007669"/>
    <property type="project" value="UniProtKB-KW"/>
</dbReference>
<evidence type="ECO:0000256" key="9">
    <source>
        <dbReference type="ARBA" id="ARBA00022840"/>
    </source>
</evidence>
<dbReference type="Pfam" id="PF00764">
    <property type="entry name" value="Arginosuc_synth"/>
    <property type="match status" value="1"/>
</dbReference>